<evidence type="ECO:0000313" key="2">
    <source>
        <dbReference type="Proteomes" id="UP000054843"/>
    </source>
</evidence>
<organism evidence="1 2">
    <name type="scientific">Trichinella papuae</name>
    <dbReference type="NCBI Taxonomy" id="268474"/>
    <lineage>
        <taxon>Eukaryota</taxon>
        <taxon>Metazoa</taxon>
        <taxon>Ecdysozoa</taxon>
        <taxon>Nematoda</taxon>
        <taxon>Enoplea</taxon>
        <taxon>Dorylaimia</taxon>
        <taxon>Trichinellida</taxon>
        <taxon>Trichinellidae</taxon>
        <taxon>Trichinella</taxon>
    </lineage>
</organism>
<keyword evidence="2" id="KW-1185">Reference proteome</keyword>
<dbReference type="Proteomes" id="UP000054843">
    <property type="component" value="Unassembled WGS sequence"/>
</dbReference>
<protein>
    <submittedName>
        <fullName evidence="1">Uncharacterized protein</fullName>
    </submittedName>
</protein>
<evidence type="ECO:0000313" key="1">
    <source>
        <dbReference type="EMBL" id="KRZ69124.1"/>
    </source>
</evidence>
<proteinExistence type="predicted"/>
<comment type="caution">
    <text evidence="1">The sequence shown here is derived from an EMBL/GenBank/DDBJ whole genome shotgun (WGS) entry which is preliminary data.</text>
</comment>
<reference evidence="1 2" key="1">
    <citation type="submission" date="2015-01" db="EMBL/GenBank/DDBJ databases">
        <title>Evolution of Trichinella species and genotypes.</title>
        <authorList>
            <person name="Korhonen P.K."/>
            <person name="Edoardo P."/>
            <person name="Giuseppe L.R."/>
            <person name="Gasser R.B."/>
        </authorList>
    </citation>
    <scope>NUCLEOTIDE SEQUENCE [LARGE SCALE GENOMIC DNA]</scope>
    <source>
        <strain evidence="1">ISS1980</strain>
    </source>
</reference>
<dbReference type="EMBL" id="JYDO01000144">
    <property type="protein sequence ID" value="KRZ69124.1"/>
    <property type="molecule type" value="Genomic_DNA"/>
</dbReference>
<name>A0A0V1MB59_9BILA</name>
<sequence length="139" mass="15375">MLNALLYPSCLVVSDLININSAHRQKMSLPIGSFYPLINQLIGNELVLPNSAFTQFTATEDVGQKHSGRKRPIVLRLAVPRLIGIQSAWSRLNPCPSLGLRLHAYAYSEMIISGLDKIVISNNKAFIPTVPLLRNGRLI</sequence>
<dbReference type="AlphaFoldDB" id="A0A0V1MB59"/>
<gene>
    <name evidence="1" type="ORF">T10_5227</name>
</gene>
<accession>A0A0V1MB59</accession>